<proteinExistence type="predicted"/>
<evidence type="ECO:0000313" key="1">
    <source>
        <dbReference type="EMBL" id="KLJ11213.1"/>
    </source>
</evidence>
<organism evidence="1 2">
    <name type="scientific">Blastomyces silverae</name>
    <dbReference type="NCBI Taxonomy" id="2060906"/>
    <lineage>
        <taxon>Eukaryota</taxon>
        <taxon>Fungi</taxon>
        <taxon>Dikarya</taxon>
        <taxon>Ascomycota</taxon>
        <taxon>Pezizomycotina</taxon>
        <taxon>Eurotiomycetes</taxon>
        <taxon>Eurotiomycetidae</taxon>
        <taxon>Onygenales</taxon>
        <taxon>Ajellomycetaceae</taxon>
        <taxon>Blastomyces</taxon>
    </lineage>
</organism>
<dbReference type="EMBL" id="LDEV01001699">
    <property type="protein sequence ID" value="KLJ11213.1"/>
    <property type="molecule type" value="Genomic_DNA"/>
</dbReference>
<evidence type="ECO:0000313" key="2">
    <source>
        <dbReference type="Proteomes" id="UP000053573"/>
    </source>
</evidence>
<gene>
    <name evidence="1" type="ORF">EMPG_13501</name>
</gene>
<reference evidence="2" key="1">
    <citation type="journal article" date="2015" name="PLoS Genet.">
        <title>The dynamic genome and transcriptome of the human fungal pathogen Blastomyces and close relative Emmonsia.</title>
        <authorList>
            <person name="Munoz J.F."/>
            <person name="Gauthier G.M."/>
            <person name="Desjardins C.A."/>
            <person name="Gallo J.E."/>
            <person name="Holder J."/>
            <person name="Sullivan T.D."/>
            <person name="Marty A.J."/>
            <person name="Carmen J.C."/>
            <person name="Chen Z."/>
            <person name="Ding L."/>
            <person name="Gujja S."/>
            <person name="Magrini V."/>
            <person name="Misas E."/>
            <person name="Mitreva M."/>
            <person name="Priest M."/>
            <person name="Saif S."/>
            <person name="Whiston E.A."/>
            <person name="Young S."/>
            <person name="Zeng Q."/>
            <person name="Goldman W.E."/>
            <person name="Mardis E.R."/>
            <person name="Taylor J.W."/>
            <person name="McEwen J.G."/>
            <person name="Clay O.K."/>
            <person name="Klein B.S."/>
            <person name="Cuomo C.A."/>
        </authorList>
    </citation>
    <scope>NUCLEOTIDE SEQUENCE [LARGE SCALE GENOMIC DNA]</scope>
    <source>
        <strain evidence="2">UAMH 139</strain>
    </source>
</reference>
<comment type="caution">
    <text evidence="1">The sequence shown here is derived from an EMBL/GenBank/DDBJ whole genome shotgun (WGS) entry which is preliminary data.</text>
</comment>
<dbReference type="Proteomes" id="UP000053573">
    <property type="component" value="Unassembled WGS sequence"/>
</dbReference>
<keyword evidence="2" id="KW-1185">Reference proteome</keyword>
<accession>A0A0H1BJC1</accession>
<protein>
    <submittedName>
        <fullName evidence="1">Uncharacterized protein</fullName>
    </submittedName>
</protein>
<sequence length="88" mass="10520">MRSPLCLLSRLVEAEEEEMVVMVVITVQNLMTRMAQRAKERPQLQRTIREKGRRKRKFRTSKTWRVHCADLSLTNARGRNLLRQRPIF</sequence>
<dbReference type="AlphaFoldDB" id="A0A0H1BJC1"/>
<name>A0A0H1BJC1_9EURO</name>